<sequence>MENHNSVLGRGGESEANLVLGCFFLDNCCLVHLSGPVCPCVDRVREGGTTPGATIFGITKGSNALTQESDVKKGTWKSNLTGLLLVDLPGDVLEDNNAYVDPLPGGKSVEQMSFFLENSNNICSGQPVPTKYSKRGSVWHFHQNTEGASIPITCRGVHRVDTSRGRSGNSSASTLNSEKTMRILKDHSKEVLSHSLLLQFAAILGRNRADVEVR</sequence>
<dbReference type="Proteomes" id="UP001060085">
    <property type="component" value="Linkage Group LG07"/>
</dbReference>
<gene>
    <name evidence="1" type="ORF">M9H77_30818</name>
</gene>
<proteinExistence type="predicted"/>
<evidence type="ECO:0000313" key="2">
    <source>
        <dbReference type="Proteomes" id="UP001060085"/>
    </source>
</evidence>
<protein>
    <submittedName>
        <fullName evidence="1">Uncharacterized protein</fullName>
    </submittedName>
</protein>
<evidence type="ECO:0000313" key="1">
    <source>
        <dbReference type="EMBL" id="KAI5653631.1"/>
    </source>
</evidence>
<comment type="caution">
    <text evidence="1">The sequence shown here is derived from an EMBL/GenBank/DDBJ whole genome shotgun (WGS) entry which is preliminary data.</text>
</comment>
<organism evidence="1 2">
    <name type="scientific">Catharanthus roseus</name>
    <name type="common">Madagascar periwinkle</name>
    <name type="synonym">Vinca rosea</name>
    <dbReference type="NCBI Taxonomy" id="4058"/>
    <lineage>
        <taxon>Eukaryota</taxon>
        <taxon>Viridiplantae</taxon>
        <taxon>Streptophyta</taxon>
        <taxon>Embryophyta</taxon>
        <taxon>Tracheophyta</taxon>
        <taxon>Spermatophyta</taxon>
        <taxon>Magnoliopsida</taxon>
        <taxon>eudicotyledons</taxon>
        <taxon>Gunneridae</taxon>
        <taxon>Pentapetalae</taxon>
        <taxon>asterids</taxon>
        <taxon>lamiids</taxon>
        <taxon>Gentianales</taxon>
        <taxon>Apocynaceae</taxon>
        <taxon>Rauvolfioideae</taxon>
        <taxon>Vinceae</taxon>
        <taxon>Catharanthinae</taxon>
        <taxon>Catharanthus</taxon>
    </lineage>
</organism>
<dbReference type="EMBL" id="CM044707">
    <property type="protein sequence ID" value="KAI5653631.1"/>
    <property type="molecule type" value="Genomic_DNA"/>
</dbReference>
<accession>A0ACB9ZZ97</accession>
<reference evidence="2" key="1">
    <citation type="journal article" date="2023" name="Nat. Plants">
        <title>Single-cell RNA sequencing provides a high-resolution roadmap for understanding the multicellular compartmentation of specialized metabolism.</title>
        <authorList>
            <person name="Sun S."/>
            <person name="Shen X."/>
            <person name="Li Y."/>
            <person name="Li Y."/>
            <person name="Wang S."/>
            <person name="Li R."/>
            <person name="Zhang H."/>
            <person name="Shen G."/>
            <person name="Guo B."/>
            <person name="Wei J."/>
            <person name="Xu J."/>
            <person name="St-Pierre B."/>
            <person name="Chen S."/>
            <person name="Sun C."/>
        </authorList>
    </citation>
    <scope>NUCLEOTIDE SEQUENCE [LARGE SCALE GENOMIC DNA]</scope>
</reference>
<keyword evidence="2" id="KW-1185">Reference proteome</keyword>
<name>A0ACB9ZZ97_CATRO</name>